<dbReference type="SUPFAM" id="SSF53850">
    <property type="entry name" value="Periplasmic binding protein-like II"/>
    <property type="match status" value="1"/>
</dbReference>
<dbReference type="PANTHER" id="PTHR35936:SF37">
    <property type="entry name" value="AMINO ACID ABC TRANSPORTER SUBSTRATE-BINDING PROTEIN"/>
    <property type="match status" value="1"/>
</dbReference>
<comment type="caution">
    <text evidence="5">The sequence shown here is derived from an EMBL/GenBank/DDBJ whole genome shotgun (WGS) entry which is preliminary data.</text>
</comment>
<dbReference type="GO" id="GO:0015276">
    <property type="term" value="F:ligand-gated monoatomic ion channel activity"/>
    <property type="evidence" value="ECO:0007669"/>
    <property type="project" value="InterPro"/>
</dbReference>
<evidence type="ECO:0000256" key="2">
    <source>
        <dbReference type="SAM" id="SignalP"/>
    </source>
</evidence>
<feature type="domain" description="Ionotropic glutamate receptor C-terminal" evidence="4">
    <location>
        <begin position="71"/>
        <end position="288"/>
    </location>
</feature>
<dbReference type="STRING" id="1618023.UH38_14960"/>
<name>A0A0D8ZQS6_9CYAN</name>
<gene>
    <name evidence="5" type="ORF">UH38_14960</name>
</gene>
<dbReference type="AlphaFoldDB" id="A0A0D8ZQS6"/>
<dbReference type="Pfam" id="PF00497">
    <property type="entry name" value="SBP_bac_3"/>
    <property type="match status" value="1"/>
</dbReference>
<dbReference type="InterPro" id="IPR001320">
    <property type="entry name" value="Iontro_rcpt_C"/>
</dbReference>
<dbReference type="PROSITE" id="PS51257">
    <property type="entry name" value="PROKAR_LIPOPROTEIN"/>
    <property type="match status" value="1"/>
</dbReference>
<evidence type="ECO:0000313" key="5">
    <source>
        <dbReference type="EMBL" id="KJH71090.1"/>
    </source>
</evidence>
<feature type="signal peptide" evidence="2">
    <location>
        <begin position="1"/>
        <end position="26"/>
    </location>
</feature>
<accession>A0A0D8ZQS6</accession>
<keyword evidence="6" id="KW-1185">Reference proteome</keyword>
<dbReference type="Proteomes" id="UP000032452">
    <property type="component" value="Unassembled WGS sequence"/>
</dbReference>
<sequence>MSRRAQKLLKALALFVASFAVTVSIAACSAPESSSVKTLAVTSAVAPAISLPGVPNPGTTLKQIMSEGKVKIAVPDDFPPFGSVGTNMQLHGYDIDVAGEIAKGLGVKLELVPVVGNYRIPFLQTNRVEMVISSLGKNKERAKIIDFSAPYAPFFSGVYGGPGIKVSSLADLKGHTVGVAQGSLEDLELSKIPAGTFPVKRFASNSLTASALVSGQVQLIATGNVVAAKLMRDNPEKQIDNKFVMKNSPCHIGVRRGDDDLLQRVNAIVADLRESGKLNQLSQKWFGETITDLPIS</sequence>
<protein>
    <submittedName>
        <fullName evidence="5">ABC transporter substrate-binding protein</fullName>
    </submittedName>
</protein>
<dbReference type="SMART" id="SM00062">
    <property type="entry name" value="PBPb"/>
    <property type="match status" value="1"/>
</dbReference>
<dbReference type="InterPro" id="IPR001638">
    <property type="entry name" value="Solute-binding_3/MltF_N"/>
</dbReference>
<dbReference type="PATRIC" id="fig|1618023.3.peg.5400"/>
<dbReference type="GO" id="GO:0016020">
    <property type="term" value="C:membrane"/>
    <property type="evidence" value="ECO:0007669"/>
    <property type="project" value="InterPro"/>
</dbReference>
<dbReference type="CDD" id="cd01072">
    <property type="entry name" value="PBP2_SMa0082_like"/>
    <property type="match status" value="1"/>
</dbReference>
<dbReference type="SMART" id="SM00079">
    <property type="entry name" value="PBPe"/>
    <property type="match status" value="1"/>
</dbReference>
<dbReference type="EMBL" id="JYON01000015">
    <property type="protein sequence ID" value="KJH71090.1"/>
    <property type="molecule type" value="Genomic_DNA"/>
</dbReference>
<dbReference type="Gene3D" id="3.40.190.10">
    <property type="entry name" value="Periplasmic binding protein-like II"/>
    <property type="match status" value="2"/>
</dbReference>
<evidence type="ECO:0000259" key="3">
    <source>
        <dbReference type="SMART" id="SM00062"/>
    </source>
</evidence>
<dbReference type="OrthoDB" id="9777941at2"/>
<feature type="domain" description="Solute-binding protein family 3/N-terminal" evidence="3">
    <location>
        <begin position="69"/>
        <end position="289"/>
    </location>
</feature>
<organism evidence="5 6">
    <name type="scientific">Aliterella atlantica CENA595</name>
    <dbReference type="NCBI Taxonomy" id="1618023"/>
    <lineage>
        <taxon>Bacteria</taxon>
        <taxon>Bacillati</taxon>
        <taxon>Cyanobacteriota</taxon>
        <taxon>Cyanophyceae</taxon>
        <taxon>Chroococcidiopsidales</taxon>
        <taxon>Aliterellaceae</taxon>
        <taxon>Aliterella</taxon>
    </lineage>
</organism>
<evidence type="ECO:0000259" key="4">
    <source>
        <dbReference type="SMART" id="SM00079"/>
    </source>
</evidence>
<reference evidence="5 6" key="1">
    <citation type="submission" date="2015-02" db="EMBL/GenBank/DDBJ databases">
        <title>Draft genome of a novel marine cyanobacterium (Chroococcales) isolated from South Atlantic Ocean.</title>
        <authorList>
            <person name="Rigonato J."/>
            <person name="Alvarenga D.O."/>
            <person name="Branco L.H."/>
            <person name="Varani A.M."/>
            <person name="Brandini F.P."/>
            <person name="Fiore M.F."/>
        </authorList>
    </citation>
    <scope>NUCLEOTIDE SEQUENCE [LARGE SCALE GENOMIC DNA]</scope>
    <source>
        <strain evidence="5 6">CENA595</strain>
    </source>
</reference>
<evidence type="ECO:0000313" key="6">
    <source>
        <dbReference type="Proteomes" id="UP000032452"/>
    </source>
</evidence>
<keyword evidence="1 2" id="KW-0732">Signal</keyword>
<proteinExistence type="predicted"/>
<feature type="chain" id="PRO_5002337312" evidence="2">
    <location>
        <begin position="27"/>
        <end position="296"/>
    </location>
</feature>
<evidence type="ECO:0000256" key="1">
    <source>
        <dbReference type="ARBA" id="ARBA00022729"/>
    </source>
</evidence>
<dbReference type="PANTHER" id="PTHR35936">
    <property type="entry name" value="MEMBRANE-BOUND LYTIC MUREIN TRANSGLYCOSYLASE F"/>
    <property type="match status" value="1"/>
</dbReference>